<evidence type="ECO:0000313" key="3">
    <source>
        <dbReference type="Proteomes" id="UP000547614"/>
    </source>
</evidence>
<organism evidence="2 3">
    <name type="scientific">Halomonas cerina</name>
    <dbReference type="NCBI Taxonomy" id="447424"/>
    <lineage>
        <taxon>Bacteria</taxon>
        <taxon>Pseudomonadati</taxon>
        <taxon>Pseudomonadota</taxon>
        <taxon>Gammaproteobacteria</taxon>
        <taxon>Oceanospirillales</taxon>
        <taxon>Halomonadaceae</taxon>
        <taxon>Halomonas</taxon>
    </lineage>
</organism>
<keyword evidence="3" id="KW-1185">Reference proteome</keyword>
<evidence type="ECO:0000256" key="1">
    <source>
        <dbReference type="SAM" id="Phobius"/>
    </source>
</evidence>
<dbReference type="EMBL" id="JACHXP010000013">
    <property type="protein sequence ID" value="MBB3191391.1"/>
    <property type="molecule type" value="Genomic_DNA"/>
</dbReference>
<accession>A0A839V8C5</accession>
<proteinExistence type="predicted"/>
<keyword evidence="1" id="KW-0472">Membrane</keyword>
<feature type="transmembrane region" description="Helical" evidence="1">
    <location>
        <begin position="31"/>
        <end position="47"/>
    </location>
</feature>
<comment type="caution">
    <text evidence="2">The sequence shown here is derived from an EMBL/GenBank/DDBJ whole genome shotgun (WGS) entry which is preliminary data.</text>
</comment>
<dbReference type="AlphaFoldDB" id="A0A839V8C5"/>
<keyword evidence="2" id="KW-0378">Hydrolase</keyword>
<keyword evidence="1" id="KW-0812">Transmembrane</keyword>
<name>A0A839V8C5_9GAMM</name>
<keyword evidence="1" id="KW-1133">Transmembrane helix</keyword>
<protein>
    <submittedName>
        <fullName evidence="2">Membrane-bound ClpP family serine protease</fullName>
    </submittedName>
</protein>
<gene>
    <name evidence="2" type="ORF">FHR94_002650</name>
</gene>
<keyword evidence="2" id="KW-0645">Protease</keyword>
<dbReference type="Proteomes" id="UP000547614">
    <property type="component" value="Unassembled WGS sequence"/>
</dbReference>
<sequence length="51" mass="5329">MTTRTLALALLLLGLLLLIVGWVTTHPVGFVGPALLLLGGVLIGTRGRHGR</sequence>
<evidence type="ECO:0000313" key="2">
    <source>
        <dbReference type="EMBL" id="MBB3191391.1"/>
    </source>
</evidence>
<reference evidence="2 3" key="1">
    <citation type="submission" date="2020-08" db="EMBL/GenBank/DDBJ databases">
        <title>Genomic Encyclopedia of Type Strains, Phase III (KMG-III): the genomes of soil and plant-associated and newly described type strains.</title>
        <authorList>
            <person name="Whitman W."/>
        </authorList>
    </citation>
    <scope>NUCLEOTIDE SEQUENCE [LARGE SCALE GENOMIC DNA]</scope>
    <source>
        <strain evidence="2 3">CECT 7282</strain>
    </source>
</reference>
<dbReference type="GO" id="GO:0008233">
    <property type="term" value="F:peptidase activity"/>
    <property type="evidence" value="ECO:0007669"/>
    <property type="project" value="UniProtKB-KW"/>
</dbReference>
<dbReference type="RefSeq" id="WP_183326175.1">
    <property type="nucleotide sequence ID" value="NZ_JACHXP010000013.1"/>
</dbReference>
<dbReference type="GO" id="GO:0006508">
    <property type="term" value="P:proteolysis"/>
    <property type="evidence" value="ECO:0007669"/>
    <property type="project" value="UniProtKB-KW"/>
</dbReference>